<reference evidence="2" key="1">
    <citation type="submission" date="2016-12" db="EMBL/GenBank/DDBJ databases">
        <authorList>
            <person name="Rodrigo-Torres L."/>
            <person name="Arahal R.D."/>
            <person name="Lucena T."/>
        </authorList>
    </citation>
    <scope>NUCLEOTIDE SEQUENCE [LARGE SCALE GENOMIC DNA]</scope>
</reference>
<accession>A0A1M7YYW5</accession>
<name>A0A1M7YYW5_9VIBR</name>
<protein>
    <submittedName>
        <fullName evidence="1">Uncharacterized protein</fullName>
    </submittedName>
</protein>
<keyword evidence="2" id="KW-1185">Reference proteome</keyword>
<dbReference type="RefSeq" id="WP_073584999.1">
    <property type="nucleotide sequence ID" value="NZ_AP024897.1"/>
</dbReference>
<dbReference type="STRING" id="1117707.VQ7734_03523"/>
<evidence type="ECO:0000313" key="1">
    <source>
        <dbReference type="EMBL" id="SHO57753.1"/>
    </source>
</evidence>
<dbReference type="AlphaFoldDB" id="A0A1M7YYW5"/>
<evidence type="ECO:0000313" key="2">
    <source>
        <dbReference type="Proteomes" id="UP000184600"/>
    </source>
</evidence>
<proteinExistence type="predicted"/>
<dbReference type="EMBL" id="FRFG01000048">
    <property type="protein sequence ID" value="SHO57753.1"/>
    <property type="molecule type" value="Genomic_DNA"/>
</dbReference>
<dbReference type="OrthoDB" id="5879074at2"/>
<sequence>MATEKDLHQLMTSRPKVWSPAELCEALNVHIVELVRLVAKARKKGVRIRVEQGEHTANTSKILLDEVGLPA</sequence>
<organism evidence="1 2">
    <name type="scientific">Vibrio quintilis</name>
    <dbReference type="NCBI Taxonomy" id="1117707"/>
    <lineage>
        <taxon>Bacteria</taxon>
        <taxon>Pseudomonadati</taxon>
        <taxon>Pseudomonadota</taxon>
        <taxon>Gammaproteobacteria</taxon>
        <taxon>Vibrionales</taxon>
        <taxon>Vibrionaceae</taxon>
        <taxon>Vibrio</taxon>
    </lineage>
</organism>
<gene>
    <name evidence="1" type="ORF">VQ7734_03523</name>
</gene>
<dbReference type="Proteomes" id="UP000184600">
    <property type="component" value="Unassembled WGS sequence"/>
</dbReference>